<accession>A0A8X6JRW0</accession>
<evidence type="ECO:0000313" key="1">
    <source>
        <dbReference type="EMBL" id="GFS55388.1"/>
    </source>
</evidence>
<comment type="caution">
    <text evidence="1">The sequence shown here is derived from an EMBL/GenBank/DDBJ whole genome shotgun (WGS) entry which is preliminary data.</text>
</comment>
<dbReference type="EMBL" id="BMAW01046440">
    <property type="protein sequence ID" value="GFS55388.1"/>
    <property type="molecule type" value="Genomic_DNA"/>
</dbReference>
<name>A0A8X6JRW0_NEPPI</name>
<proteinExistence type="predicted"/>
<dbReference type="Proteomes" id="UP000887013">
    <property type="component" value="Unassembled WGS sequence"/>
</dbReference>
<sequence>MLMNSWSRLVSRVVVSVNCQDETERSVAEIWMGFLLSHAELLFIVHCWSFCSTSFFTPSVSTLPSLSWQCVPYCTNKRIQFSKVAYWSPFKRSNLPIGHTLMSLPERFS</sequence>
<keyword evidence="2" id="KW-1185">Reference proteome</keyword>
<organism evidence="1 2">
    <name type="scientific">Nephila pilipes</name>
    <name type="common">Giant wood spider</name>
    <name type="synonym">Nephila maculata</name>
    <dbReference type="NCBI Taxonomy" id="299642"/>
    <lineage>
        <taxon>Eukaryota</taxon>
        <taxon>Metazoa</taxon>
        <taxon>Ecdysozoa</taxon>
        <taxon>Arthropoda</taxon>
        <taxon>Chelicerata</taxon>
        <taxon>Arachnida</taxon>
        <taxon>Araneae</taxon>
        <taxon>Araneomorphae</taxon>
        <taxon>Entelegynae</taxon>
        <taxon>Araneoidea</taxon>
        <taxon>Nephilidae</taxon>
        <taxon>Nephila</taxon>
    </lineage>
</organism>
<evidence type="ECO:0000313" key="2">
    <source>
        <dbReference type="Proteomes" id="UP000887013"/>
    </source>
</evidence>
<protein>
    <submittedName>
        <fullName evidence="1">Uncharacterized protein</fullName>
    </submittedName>
</protein>
<dbReference type="AlphaFoldDB" id="A0A8X6JRW0"/>
<reference evidence="1" key="1">
    <citation type="submission" date="2020-08" db="EMBL/GenBank/DDBJ databases">
        <title>Multicomponent nature underlies the extraordinary mechanical properties of spider dragline silk.</title>
        <authorList>
            <person name="Kono N."/>
            <person name="Nakamura H."/>
            <person name="Mori M."/>
            <person name="Yoshida Y."/>
            <person name="Ohtoshi R."/>
            <person name="Malay A.D."/>
            <person name="Moran D.A.P."/>
            <person name="Tomita M."/>
            <person name="Numata K."/>
            <person name="Arakawa K."/>
        </authorList>
    </citation>
    <scope>NUCLEOTIDE SEQUENCE</scope>
</reference>
<gene>
    <name evidence="1" type="ORF">NPIL_461501</name>
</gene>